<feature type="transmembrane region" description="Helical" evidence="1">
    <location>
        <begin position="41"/>
        <end position="63"/>
    </location>
</feature>
<feature type="transmembrane region" description="Helical" evidence="1">
    <location>
        <begin position="70"/>
        <end position="91"/>
    </location>
</feature>
<keyword evidence="1" id="KW-1133">Transmembrane helix</keyword>
<accession>W7X368</accession>
<evidence type="ECO:0000313" key="2">
    <source>
        <dbReference type="EMBL" id="EWS73745.1"/>
    </source>
</evidence>
<dbReference type="GeneID" id="24438209"/>
<proteinExistence type="predicted"/>
<dbReference type="InParanoid" id="W7X368"/>
<gene>
    <name evidence="2" type="ORF">TTHERM_000286801</name>
</gene>
<evidence type="ECO:0000313" key="3">
    <source>
        <dbReference type="Proteomes" id="UP000009168"/>
    </source>
</evidence>
<keyword evidence="1 2" id="KW-0812">Transmembrane</keyword>
<name>W7X368_TETTS</name>
<dbReference type="EMBL" id="GG662651">
    <property type="protein sequence ID" value="EWS73745.1"/>
    <property type="molecule type" value="Genomic_DNA"/>
</dbReference>
<evidence type="ECO:0000256" key="1">
    <source>
        <dbReference type="SAM" id="Phobius"/>
    </source>
</evidence>
<dbReference type="AlphaFoldDB" id="W7X368"/>
<dbReference type="RefSeq" id="XP_012653709.1">
    <property type="nucleotide sequence ID" value="XM_012798255.1"/>
</dbReference>
<sequence length="139" mass="16631">MGFLAKIFQFRCLIHHVKSKFLDRFNLLLCIFLQKDDSIQFVFYLCILLTFFTLHQNCMISCLQEFHHQLVSFLIDLIGIIQVVLLLLKLFCLTLKSNVNYDQLQEVNNEFFLCNHQDMTFILGYWNSFLQECQQSIYL</sequence>
<keyword evidence="1" id="KW-0472">Membrane</keyword>
<keyword evidence="3" id="KW-1185">Reference proteome</keyword>
<reference evidence="3" key="1">
    <citation type="journal article" date="2006" name="PLoS Biol.">
        <title>Macronuclear genome sequence of the ciliate Tetrahymena thermophila, a model eukaryote.</title>
        <authorList>
            <person name="Eisen J.A."/>
            <person name="Coyne R.S."/>
            <person name="Wu M."/>
            <person name="Wu D."/>
            <person name="Thiagarajan M."/>
            <person name="Wortman J.R."/>
            <person name="Badger J.H."/>
            <person name="Ren Q."/>
            <person name="Amedeo P."/>
            <person name="Jones K.M."/>
            <person name="Tallon L.J."/>
            <person name="Delcher A.L."/>
            <person name="Salzberg S.L."/>
            <person name="Silva J.C."/>
            <person name="Haas B.J."/>
            <person name="Majoros W.H."/>
            <person name="Farzad M."/>
            <person name="Carlton J.M."/>
            <person name="Smith R.K. Jr."/>
            <person name="Garg J."/>
            <person name="Pearlman R.E."/>
            <person name="Karrer K.M."/>
            <person name="Sun L."/>
            <person name="Manning G."/>
            <person name="Elde N.C."/>
            <person name="Turkewitz A.P."/>
            <person name="Asai D.J."/>
            <person name="Wilkes D.E."/>
            <person name="Wang Y."/>
            <person name="Cai H."/>
            <person name="Collins K."/>
            <person name="Stewart B.A."/>
            <person name="Lee S.R."/>
            <person name="Wilamowska K."/>
            <person name="Weinberg Z."/>
            <person name="Ruzzo W.L."/>
            <person name="Wloga D."/>
            <person name="Gaertig J."/>
            <person name="Frankel J."/>
            <person name="Tsao C.-C."/>
            <person name="Gorovsky M.A."/>
            <person name="Keeling P.J."/>
            <person name="Waller R.F."/>
            <person name="Patron N.J."/>
            <person name="Cherry J.M."/>
            <person name="Stover N.A."/>
            <person name="Krieger C.J."/>
            <person name="del Toro C."/>
            <person name="Ryder H.F."/>
            <person name="Williamson S.C."/>
            <person name="Barbeau R.A."/>
            <person name="Hamilton E.P."/>
            <person name="Orias E."/>
        </authorList>
    </citation>
    <scope>NUCLEOTIDE SEQUENCE [LARGE SCALE GENOMIC DNA]</scope>
    <source>
        <strain evidence="3">SB210</strain>
    </source>
</reference>
<dbReference type="KEGG" id="tet:TTHERM_000286801"/>
<protein>
    <submittedName>
        <fullName evidence="2">Transmembrane protein, putative</fullName>
    </submittedName>
</protein>
<dbReference type="Proteomes" id="UP000009168">
    <property type="component" value="Unassembled WGS sequence"/>
</dbReference>
<organism evidence="2 3">
    <name type="scientific">Tetrahymena thermophila (strain SB210)</name>
    <dbReference type="NCBI Taxonomy" id="312017"/>
    <lineage>
        <taxon>Eukaryota</taxon>
        <taxon>Sar</taxon>
        <taxon>Alveolata</taxon>
        <taxon>Ciliophora</taxon>
        <taxon>Intramacronucleata</taxon>
        <taxon>Oligohymenophorea</taxon>
        <taxon>Hymenostomatida</taxon>
        <taxon>Tetrahymenina</taxon>
        <taxon>Tetrahymenidae</taxon>
        <taxon>Tetrahymena</taxon>
    </lineage>
</organism>